<organism evidence="3 5">
    <name type="scientific">Didymodactylos carnosus</name>
    <dbReference type="NCBI Taxonomy" id="1234261"/>
    <lineage>
        <taxon>Eukaryota</taxon>
        <taxon>Metazoa</taxon>
        <taxon>Spiralia</taxon>
        <taxon>Gnathifera</taxon>
        <taxon>Rotifera</taxon>
        <taxon>Eurotatoria</taxon>
        <taxon>Bdelloidea</taxon>
        <taxon>Philodinida</taxon>
        <taxon>Philodinidae</taxon>
        <taxon>Didymodactylos</taxon>
    </lineage>
</organism>
<dbReference type="EMBL" id="CAJNOQ010021590">
    <property type="protein sequence ID" value="CAF1488681.1"/>
    <property type="molecule type" value="Genomic_DNA"/>
</dbReference>
<dbReference type="Gene3D" id="1.25.40.10">
    <property type="entry name" value="Tetratricopeptide repeat domain"/>
    <property type="match status" value="1"/>
</dbReference>
<dbReference type="PANTHER" id="PTHR45641">
    <property type="entry name" value="TETRATRICOPEPTIDE REPEAT PROTEIN (AFU_ORTHOLOGUE AFUA_6G03870)"/>
    <property type="match status" value="1"/>
</dbReference>
<dbReference type="SMART" id="SM00028">
    <property type="entry name" value="TPR"/>
    <property type="match status" value="2"/>
</dbReference>
<dbReference type="InterPro" id="IPR019734">
    <property type="entry name" value="TPR_rpt"/>
</dbReference>
<keyword evidence="2" id="KW-0802">TPR repeat</keyword>
<gene>
    <name evidence="3" type="ORF">GPM918_LOCUS36150</name>
    <name evidence="4" type="ORF">SRO942_LOCUS36878</name>
</gene>
<evidence type="ECO:0000256" key="2">
    <source>
        <dbReference type="ARBA" id="ARBA00022803"/>
    </source>
</evidence>
<dbReference type="EMBL" id="CAJOBC010087078">
    <property type="protein sequence ID" value="CAF4352157.1"/>
    <property type="molecule type" value="Genomic_DNA"/>
</dbReference>
<evidence type="ECO:0000313" key="3">
    <source>
        <dbReference type="EMBL" id="CAF1488681.1"/>
    </source>
</evidence>
<evidence type="ECO:0000313" key="5">
    <source>
        <dbReference type="Proteomes" id="UP000663829"/>
    </source>
</evidence>
<dbReference type="PANTHER" id="PTHR45641:SF19">
    <property type="entry name" value="NEPHROCYSTIN-3"/>
    <property type="match status" value="1"/>
</dbReference>
<reference evidence="3" key="1">
    <citation type="submission" date="2021-02" db="EMBL/GenBank/DDBJ databases">
        <authorList>
            <person name="Nowell W R."/>
        </authorList>
    </citation>
    <scope>NUCLEOTIDE SEQUENCE</scope>
</reference>
<name>A0A815S8S2_9BILA</name>
<protein>
    <submittedName>
        <fullName evidence="3">Uncharacterized protein</fullName>
    </submittedName>
</protein>
<evidence type="ECO:0000313" key="4">
    <source>
        <dbReference type="EMBL" id="CAF4352157.1"/>
    </source>
</evidence>
<dbReference type="Proteomes" id="UP000681722">
    <property type="component" value="Unassembled WGS sequence"/>
</dbReference>
<sequence length="151" mass="17924">MELLTRIEEIYKNNNSVDIANVLIRIGQVYYEQGGYNILPAFHPDYAYGLYRMGQIYYDMNCLTNNLQYRKRALHLREQILFKDHQHIGRSLYELGNIRSKEDDPQGTLEFYLRALEIYRKTFDDGNSTHPYIPAIQNDISRVRDRLSIDL</sequence>
<dbReference type="Proteomes" id="UP000663829">
    <property type="component" value="Unassembled WGS sequence"/>
</dbReference>
<keyword evidence="1" id="KW-0677">Repeat</keyword>
<keyword evidence="5" id="KW-1185">Reference proteome</keyword>
<dbReference type="SUPFAM" id="SSF48452">
    <property type="entry name" value="TPR-like"/>
    <property type="match status" value="1"/>
</dbReference>
<comment type="caution">
    <text evidence="3">The sequence shown here is derived from an EMBL/GenBank/DDBJ whole genome shotgun (WGS) entry which is preliminary data.</text>
</comment>
<proteinExistence type="predicted"/>
<accession>A0A815S8S2</accession>
<dbReference type="AlphaFoldDB" id="A0A815S8S2"/>
<evidence type="ECO:0000256" key="1">
    <source>
        <dbReference type="ARBA" id="ARBA00022737"/>
    </source>
</evidence>
<dbReference type="InterPro" id="IPR011990">
    <property type="entry name" value="TPR-like_helical_dom_sf"/>
</dbReference>